<dbReference type="Proteomes" id="UP001652741">
    <property type="component" value="Chromosome ssa24"/>
</dbReference>
<accession>A0A1S3PH24</accession>
<evidence type="ECO:0000313" key="3">
    <source>
        <dbReference type="Proteomes" id="UP001652741"/>
    </source>
</evidence>
<organism evidence="3 4">
    <name type="scientific">Salmo salar</name>
    <name type="common">Atlantic salmon</name>
    <dbReference type="NCBI Taxonomy" id="8030"/>
    <lineage>
        <taxon>Eukaryota</taxon>
        <taxon>Metazoa</taxon>
        <taxon>Chordata</taxon>
        <taxon>Craniata</taxon>
        <taxon>Vertebrata</taxon>
        <taxon>Euteleostomi</taxon>
        <taxon>Actinopterygii</taxon>
        <taxon>Neopterygii</taxon>
        <taxon>Teleostei</taxon>
        <taxon>Protacanthopterygii</taxon>
        <taxon>Salmoniformes</taxon>
        <taxon>Salmonidae</taxon>
        <taxon>Salmoninae</taxon>
        <taxon>Salmo</taxon>
    </lineage>
</organism>
<dbReference type="GO" id="GO:0005979">
    <property type="term" value="P:regulation of glycogen biosynthetic process"/>
    <property type="evidence" value="ECO:0007669"/>
    <property type="project" value="TreeGrafter"/>
</dbReference>
<dbReference type="PANTHER" id="PTHR12307">
    <property type="entry name" value="PROTEIN PHOSPHATASE 1 REGULATORY SUBUNIT"/>
    <property type="match status" value="1"/>
</dbReference>
<dbReference type="OrthoDB" id="1881at2759"/>
<feature type="domain" description="CBM21" evidence="2">
    <location>
        <begin position="55"/>
        <end position="116"/>
    </location>
</feature>
<dbReference type="InterPro" id="IPR005036">
    <property type="entry name" value="CBM21_dom"/>
</dbReference>
<feature type="region of interest" description="Disordered" evidence="1">
    <location>
        <begin position="1"/>
        <end position="25"/>
    </location>
</feature>
<dbReference type="InterPro" id="IPR050782">
    <property type="entry name" value="PP1_regulatory_subunit_3"/>
</dbReference>
<dbReference type="RefSeq" id="XP_014026912.1">
    <property type="nucleotide sequence ID" value="XM_014171437.2"/>
</dbReference>
<evidence type="ECO:0000259" key="2">
    <source>
        <dbReference type="Pfam" id="PF03370"/>
    </source>
</evidence>
<dbReference type="KEGG" id="sasa:106585347"/>
<evidence type="ECO:0000256" key="1">
    <source>
        <dbReference type="SAM" id="MobiDB-lite"/>
    </source>
</evidence>
<dbReference type="PANTHER" id="PTHR12307:SF49">
    <property type="entry name" value="PROTEIN PHOSPHATASE 1 REGULATORY SUBUNIT"/>
    <property type="match status" value="1"/>
</dbReference>
<dbReference type="InterPro" id="IPR038175">
    <property type="entry name" value="CBM21_dom_sf"/>
</dbReference>
<evidence type="ECO:0000313" key="4">
    <source>
        <dbReference type="RefSeq" id="XP_014026912.1"/>
    </source>
</evidence>
<dbReference type="AlphaFoldDB" id="A0A1S3PH24"/>
<reference evidence="4" key="1">
    <citation type="submission" date="2025-08" db="UniProtKB">
        <authorList>
            <consortium name="RefSeq"/>
        </authorList>
    </citation>
    <scope>IDENTIFICATION</scope>
</reference>
<sequence>MVEWMYPRSSRPERRCNTTQGGSSCTVSKSIEESRLRLGFPQPSADFQCFRARLREDMVLLGSCSVKNQSFQKAVGIRITFDSWHSQQDVSCAFLKERYGGPDTDIFEFDITLPMLDEKFKFFVLST</sequence>
<dbReference type="GO" id="GO:0000164">
    <property type="term" value="C:protein phosphatase type 1 complex"/>
    <property type="evidence" value="ECO:0007669"/>
    <property type="project" value="TreeGrafter"/>
</dbReference>
<proteinExistence type="predicted"/>
<protein>
    <submittedName>
        <fullName evidence="4">Protein phosphatase 1 regulatory subunit 3C-like</fullName>
    </submittedName>
</protein>
<name>A0A1S3PH24_SALSA</name>
<gene>
    <name evidence="4" type="primary">LOC106585347</name>
</gene>
<dbReference type="GeneID" id="106585347"/>
<dbReference type="GO" id="GO:2001069">
    <property type="term" value="F:glycogen binding"/>
    <property type="evidence" value="ECO:0007669"/>
    <property type="project" value="TreeGrafter"/>
</dbReference>
<dbReference type="Pfam" id="PF03370">
    <property type="entry name" value="CBM_21"/>
    <property type="match status" value="1"/>
</dbReference>
<keyword evidence="3" id="KW-1185">Reference proteome</keyword>
<dbReference type="Gene3D" id="2.60.40.2440">
    <property type="entry name" value="Carbohydrate binding type-21 domain"/>
    <property type="match status" value="1"/>
</dbReference>
<dbReference type="GO" id="GO:0008157">
    <property type="term" value="F:protein phosphatase 1 binding"/>
    <property type="evidence" value="ECO:0007669"/>
    <property type="project" value="TreeGrafter"/>
</dbReference>